<dbReference type="EMBL" id="CP022742">
    <property type="protein sequence ID" value="ASU24110.1"/>
    <property type="molecule type" value="Genomic_DNA"/>
</dbReference>
<organism evidence="2 3">
    <name type="scientific">Vibrio qinghaiensis</name>
    <dbReference type="NCBI Taxonomy" id="2025808"/>
    <lineage>
        <taxon>Bacteria</taxon>
        <taxon>Pseudomonadati</taxon>
        <taxon>Pseudomonadota</taxon>
        <taxon>Gammaproteobacteria</taxon>
        <taxon>Vibrionales</taxon>
        <taxon>Vibrionaceae</taxon>
        <taxon>Vibrio</taxon>
    </lineage>
</organism>
<gene>
    <name evidence="1" type="ORF">CCZ37_16460</name>
    <name evidence="2" type="ORF">CCZ37_16590</name>
</gene>
<evidence type="ECO:0000313" key="2">
    <source>
        <dbReference type="EMBL" id="ASU24128.1"/>
    </source>
</evidence>
<accession>A0A223N2Y2</accession>
<proteinExistence type="predicted"/>
<evidence type="ECO:0000313" key="1">
    <source>
        <dbReference type="EMBL" id="ASU24110.1"/>
    </source>
</evidence>
<dbReference type="KEGG" id="vqi:CCZ37_16590"/>
<name>A0A223N2Y2_9VIBR</name>
<reference evidence="2 3" key="1">
    <citation type="submission" date="2017-08" db="EMBL/GenBank/DDBJ databases">
        <title>The Vibrio qinghaiensis sp.-Q67 is a luminous bacteria isolated firstly from Qinghai lake, Qinghai province, China, which has been proved to be very sensitive to detect environmental and food pollutants. Therefore, complete genome analysis of V. qinghaiensis sp.-Q67 highlights the potential application of this strain on detection of hazards in the contaminated environments.</title>
        <authorList>
            <person name="Gong L."/>
        </authorList>
    </citation>
    <scope>NUCLEOTIDE SEQUENCE [LARGE SCALE GENOMIC DNA]</scope>
    <source>
        <strain evidence="2 3">Q67</strain>
    </source>
</reference>
<dbReference type="KEGG" id="vqi:CCZ37_16460"/>
<protein>
    <submittedName>
        <fullName evidence="2">Uncharacterized protein</fullName>
    </submittedName>
</protein>
<evidence type="ECO:0000313" key="3">
    <source>
        <dbReference type="Proteomes" id="UP000215148"/>
    </source>
</evidence>
<dbReference type="EMBL" id="CP022742">
    <property type="protein sequence ID" value="ASU24128.1"/>
    <property type="molecule type" value="Genomic_DNA"/>
</dbReference>
<dbReference type="Proteomes" id="UP000215148">
    <property type="component" value="Chromosome 2"/>
</dbReference>
<sequence length="130" mass="14995">MFKHLPLKGLYKAHFFGARFIHGNINAEFGFEYGGNKKLDKVINQAFEQSKSAYINDEIIMFLAHELTVKTIENRTQKGNLSGEWIVYQIYEGQKYYLALGCHKESDQDIYGRVQAAYRLDFPFLVSTGT</sequence>
<dbReference type="AlphaFoldDB" id="A0A223N2Y2"/>
<keyword evidence="3" id="KW-1185">Reference proteome</keyword>